<dbReference type="Proteomes" id="UP000316562">
    <property type="component" value="Unassembled WGS sequence"/>
</dbReference>
<dbReference type="InterPro" id="IPR052919">
    <property type="entry name" value="TA_system_RNase"/>
</dbReference>
<comment type="caution">
    <text evidence="2">The sequence shown here is derived from an EMBL/GenBank/DDBJ whole genome shotgun (WGS) entry which is preliminary data.</text>
</comment>
<evidence type="ECO:0000259" key="1">
    <source>
        <dbReference type="Pfam" id="PF01850"/>
    </source>
</evidence>
<dbReference type="InterPro" id="IPR002716">
    <property type="entry name" value="PIN_dom"/>
</dbReference>
<feature type="domain" description="PIN" evidence="1">
    <location>
        <begin position="3"/>
        <end position="123"/>
    </location>
</feature>
<proteinExistence type="predicted"/>
<dbReference type="CDD" id="cd09872">
    <property type="entry name" value="PIN_Sll0205-like"/>
    <property type="match status" value="1"/>
</dbReference>
<sequence length="128" mass="14746">MNYLLDTHVFLWFASDDIKLSPVAKEIIENGKNNIYLSSASVWELSIKIIIGKLKLKKDLNKFIAENIARYAYIPLPVTIPHALEISKLPEIHKDPFDRMLVAQALAEKMKIITSDSYIRKYNVKTAW</sequence>
<dbReference type="Pfam" id="PF01850">
    <property type="entry name" value="PIN"/>
    <property type="match status" value="1"/>
</dbReference>
<dbReference type="SUPFAM" id="SSF88723">
    <property type="entry name" value="PIN domain-like"/>
    <property type="match status" value="1"/>
</dbReference>
<accession>A0A519BFB3</accession>
<dbReference type="InterPro" id="IPR041705">
    <property type="entry name" value="PIN_Sll0205"/>
</dbReference>
<organism evidence="2 3">
    <name type="scientific">Acididesulfobacter guangdongensis</name>
    <dbReference type="NCBI Taxonomy" id="2597225"/>
    <lineage>
        <taxon>Bacteria</taxon>
        <taxon>Deltaproteobacteria</taxon>
        <taxon>Candidatus Acidulodesulfobacterales</taxon>
        <taxon>Candidatus Acididesulfobacter</taxon>
    </lineage>
</organism>
<evidence type="ECO:0000313" key="2">
    <source>
        <dbReference type="EMBL" id="RZD15954.1"/>
    </source>
</evidence>
<dbReference type="AlphaFoldDB" id="A0A519BFB3"/>
<dbReference type="PANTHER" id="PTHR36173:SF2">
    <property type="entry name" value="RIBONUCLEASE VAPC16"/>
    <property type="match status" value="1"/>
</dbReference>
<dbReference type="Gene3D" id="3.40.50.1010">
    <property type="entry name" value="5'-nuclease"/>
    <property type="match status" value="1"/>
</dbReference>
<evidence type="ECO:0000313" key="3">
    <source>
        <dbReference type="Proteomes" id="UP000316562"/>
    </source>
</evidence>
<dbReference type="PANTHER" id="PTHR36173">
    <property type="entry name" value="RIBONUCLEASE VAPC16-RELATED"/>
    <property type="match status" value="1"/>
</dbReference>
<protein>
    <submittedName>
        <fullName evidence="2">Type II toxin-antitoxin system VapC family toxin</fullName>
    </submittedName>
</protein>
<gene>
    <name evidence="2" type="ORF">EVJ46_07085</name>
</gene>
<dbReference type="InterPro" id="IPR029060">
    <property type="entry name" value="PIN-like_dom_sf"/>
</dbReference>
<dbReference type="EMBL" id="SGBC01000003">
    <property type="protein sequence ID" value="RZD15954.1"/>
    <property type="molecule type" value="Genomic_DNA"/>
</dbReference>
<name>A0A519BFB3_ACIG2</name>
<reference evidence="2 3" key="1">
    <citation type="journal article" date="2019" name="ISME J.">
        <title>Insights into ecological role of a new deltaproteobacterial order Candidatus Acidulodesulfobacterales by metagenomics and metatranscriptomics.</title>
        <authorList>
            <person name="Tan S."/>
            <person name="Liu J."/>
            <person name="Fang Y."/>
            <person name="Hedlund B.P."/>
            <person name="Lian Z.H."/>
            <person name="Huang L.Y."/>
            <person name="Li J.T."/>
            <person name="Huang L.N."/>
            <person name="Li W.J."/>
            <person name="Jiang H.C."/>
            <person name="Dong H.L."/>
            <person name="Shu W.S."/>
        </authorList>
    </citation>
    <scope>NUCLEOTIDE SEQUENCE [LARGE SCALE GENOMIC DNA]</scope>
    <source>
        <strain evidence="2">AP2</strain>
    </source>
</reference>